<name>A0A679ICF0_9RHOO</name>
<dbReference type="Pfam" id="PF13450">
    <property type="entry name" value="NAD_binding_8"/>
    <property type="match status" value="1"/>
</dbReference>
<dbReference type="AlphaFoldDB" id="A0A679ICF0"/>
<accession>A0A679ICF0</accession>
<dbReference type="RefSeq" id="WP_162050756.1">
    <property type="nucleotide sequence ID" value="NZ_AP019011.1"/>
</dbReference>
<dbReference type="Pfam" id="PF01593">
    <property type="entry name" value="Amino_oxidase"/>
    <property type="match status" value="1"/>
</dbReference>
<dbReference type="Proteomes" id="UP000463961">
    <property type="component" value="Chromosome"/>
</dbReference>
<dbReference type="PANTHER" id="PTHR16128">
    <property type="entry name" value="FAD/NAD(P)-BINDING OXIDOREDUCTASE FAMILY PROTEIN"/>
    <property type="match status" value="1"/>
</dbReference>
<dbReference type="InterPro" id="IPR002937">
    <property type="entry name" value="Amino_oxidase"/>
</dbReference>
<dbReference type="Gene3D" id="3.90.660.10">
    <property type="match status" value="1"/>
</dbReference>
<proteinExistence type="predicted"/>
<keyword evidence="2" id="KW-1185">Reference proteome</keyword>
<reference evidence="2" key="1">
    <citation type="submission" date="2020-01" db="EMBL/GenBank/DDBJ databases">
        <title>Phosphoaccumulans saitamaens gen. nov., sp. nov., a polyphosphate accumulating bacterium isolated from surface river water.</title>
        <authorList>
            <person name="Watanabe K."/>
            <person name="Suda W."/>
        </authorList>
    </citation>
    <scope>NUCLEOTIDE SEQUENCE [LARGE SCALE GENOMIC DNA]</scope>
    <source>
        <strain evidence="2">ICHIAU1</strain>
    </source>
</reference>
<organism evidence="1 2">
    <name type="scientific">Fluviibacter phosphoraccumulans</name>
    <dbReference type="NCBI Taxonomy" id="1751046"/>
    <lineage>
        <taxon>Bacteria</taxon>
        <taxon>Pseudomonadati</taxon>
        <taxon>Pseudomonadota</taxon>
        <taxon>Betaproteobacteria</taxon>
        <taxon>Rhodocyclales</taxon>
        <taxon>Fluviibacteraceae</taxon>
        <taxon>Fluviibacter</taxon>
    </lineage>
</organism>
<sequence length="330" mass="35554">MNTLIIGAGIAGLSCATSLQSLGHNVLVVEKSRGVAGRMSTRRGDDWQCDHGAQYFTARDPVFAAEVGRWMQAGVAALWSPRISVFGDADAHHAEAGLLRYVGCPGMTAPARFLAENLSVQTRTTVSALKPAERGAGWQAMTLEQGLLETVFDNVLLAVPAPQAVPLLSAHHPLLADIAAHTTMRGSWAMMLQFNEPLAVSFDAGFVNTDPLRWVCRNSSKPGRTGTDTWLLHAAALWSEAHIEDDANDVAEQLLKAFVDIGGAVPTSWTIHRWRYADMLAPLATGSLWDPSTRIGLCGDWLHGGKVEGAWLSGKDLADRVSNEQHECAL</sequence>
<dbReference type="PANTHER" id="PTHR16128:SF5">
    <property type="entry name" value="FAD_NAD(P)-BINDING OXIDOREDUCTASE FAMILY PROTEIN"/>
    <property type="match status" value="1"/>
</dbReference>
<evidence type="ECO:0000313" key="2">
    <source>
        <dbReference type="Proteomes" id="UP000463961"/>
    </source>
</evidence>
<evidence type="ECO:0000313" key="1">
    <source>
        <dbReference type="EMBL" id="BBU68456.1"/>
    </source>
</evidence>
<dbReference type="OrthoDB" id="5792777at2"/>
<dbReference type="SUPFAM" id="SSF51905">
    <property type="entry name" value="FAD/NAD(P)-binding domain"/>
    <property type="match status" value="1"/>
</dbReference>
<dbReference type="GO" id="GO:0016491">
    <property type="term" value="F:oxidoreductase activity"/>
    <property type="evidence" value="ECO:0007669"/>
    <property type="project" value="InterPro"/>
</dbReference>
<dbReference type="Gene3D" id="3.50.50.60">
    <property type="entry name" value="FAD/NAD(P)-binding domain"/>
    <property type="match status" value="1"/>
</dbReference>
<dbReference type="EMBL" id="AP022345">
    <property type="protein sequence ID" value="BBU68456.1"/>
    <property type="molecule type" value="Genomic_DNA"/>
</dbReference>
<protein>
    <submittedName>
        <fullName evidence="1">NAD/FAD-dependent oxidoreductase</fullName>
    </submittedName>
</protein>
<dbReference type="InterPro" id="IPR036188">
    <property type="entry name" value="FAD/NAD-bd_sf"/>
</dbReference>
<gene>
    <name evidence="1" type="ORF">ICHIAU1_07390</name>
</gene>